<reference evidence="1 2" key="2">
    <citation type="journal article" date="2016" name="Microb. Ecol.">
        <title>Genome Characteristics of a Novel Type I Methanotroph (Sn10-6) Isolated from a Flooded Indian Rice Field.</title>
        <authorList>
            <person name="Rahalkar M.C."/>
            <person name="Pandit P.S."/>
            <person name="Dhakephalkar P.K."/>
            <person name="Pore S."/>
            <person name="Arora P."/>
            <person name="Kapse N."/>
        </authorList>
    </citation>
    <scope>NUCLEOTIDE SEQUENCE [LARGE SCALE GENOMIC DNA]</scope>
    <source>
        <strain evidence="1 2">Sn10-6</strain>
    </source>
</reference>
<organism evidence="1 2">
    <name type="scientific">Methylocucumis oryzae</name>
    <dbReference type="NCBI Taxonomy" id="1632867"/>
    <lineage>
        <taxon>Bacteria</taxon>
        <taxon>Pseudomonadati</taxon>
        <taxon>Pseudomonadota</taxon>
        <taxon>Gammaproteobacteria</taxon>
        <taxon>Methylococcales</taxon>
        <taxon>Methylococcaceae</taxon>
        <taxon>Methylocucumis</taxon>
    </lineage>
</organism>
<dbReference type="EMBL" id="LAJX01000090">
    <property type="protein sequence ID" value="KJV06747.1"/>
    <property type="molecule type" value="Genomic_DNA"/>
</dbReference>
<evidence type="ECO:0000313" key="1">
    <source>
        <dbReference type="EMBL" id="KJV06747.1"/>
    </source>
</evidence>
<dbReference type="AlphaFoldDB" id="A0A0F3IJ97"/>
<protein>
    <recommendedName>
        <fullName evidence="3">AMP-dependent synthetase/ligase domain-containing protein</fullName>
    </recommendedName>
</protein>
<keyword evidence="2" id="KW-1185">Reference proteome</keyword>
<evidence type="ECO:0008006" key="3">
    <source>
        <dbReference type="Google" id="ProtNLM"/>
    </source>
</evidence>
<comment type="caution">
    <text evidence="1">The sequence shown here is derived from an EMBL/GenBank/DDBJ whole genome shotgun (WGS) entry which is preliminary data.</text>
</comment>
<accession>A0A0F3IJ97</accession>
<reference evidence="2" key="1">
    <citation type="submission" date="2015-03" db="EMBL/GenBank/DDBJ databases">
        <title>Draft genome sequence of a novel methanotroph (Sn10-6) isolated from flooded ricefield rhizosphere in India.</title>
        <authorList>
            <person name="Pandit P.S."/>
            <person name="Pore S.D."/>
            <person name="Arora P."/>
            <person name="Kapse N.G."/>
            <person name="Dhakephalkar P.K."/>
            <person name="Rahalkar M.C."/>
        </authorList>
    </citation>
    <scope>NUCLEOTIDE SEQUENCE [LARGE SCALE GENOMIC DNA]</scope>
    <source>
        <strain evidence="2">Sn10-6</strain>
    </source>
</reference>
<sequence>MNITDTLLQHVLKHWPEQVAIIDDEQQLTYGELYQQTEQLTTELRRFRCGQGDNIRCYGT</sequence>
<dbReference type="SUPFAM" id="SSF56801">
    <property type="entry name" value="Acetyl-CoA synthetase-like"/>
    <property type="match status" value="1"/>
</dbReference>
<name>A0A0F3IJ97_9GAMM</name>
<evidence type="ECO:0000313" key="2">
    <source>
        <dbReference type="Proteomes" id="UP000033684"/>
    </source>
</evidence>
<dbReference type="Gene3D" id="3.40.50.12780">
    <property type="entry name" value="N-terminal domain of ligase-like"/>
    <property type="match status" value="1"/>
</dbReference>
<proteinExistence type="predicted"/>
<dbReference type="InterPro" id="IPR042099">
    <property type="entry name" value="ANL_N_sf"/>
</dbReference>
<dbReference type="Proteomes" id="UP000033684">
    <property type="component" value="Unassembled WGS sequence"/>
</dbReference>
<dbReference type="RefSeq" id="WP_045779017.1">
    <property type="nucleotide sequence ID" value="NZ_LAJX01000090.1"/>
</dbReference>
<gene>
    <name evidence="1" type="ORF">VZ94_09320</name>
</gene>